<keyword evidence="4" id="KW-1185">Reference proteome</keyword>
<keyword evidence="1" id="KW-0812">Transmembrane</keyword>
<dbReference type="SUPFAM" id="SSF52047">
    <property type="entry name" value="RNI-like"/>
    <property type="match status" value="1"/>
</dbReference>
<organism evidence="3 4">
    <name type="scientific">Arabidopsis arenosa</name>
    <name type="common">Sand rock-cress</name>
    <name type="synonym">Cardaminopsis arenosa</name>
    <dbReference type="NCBI Taxonomy" id="38785"/>
    <lineage>
        <taxon>Eukaryota</taxon>
        <taxon>Viridiplantae</taxon>
        <taxon>Streptophyta</taxon>
        <taxon>Embryophyta</taxon>
        <taxon>Tracheophyta</taxon>
        <taxon>Spermatophyta</taxon>
        <taxon>Magnoliopsida</taxon>
        <taxon>eudicotyledons</taxon>
        <taxon>Gunneridae</taxon>
        <taxon>Pentapetalae</taxon>
        <taxon>rosids</taxon>
        <taxon>malvids</taxon>
        <taxon>Brassicales</taxon>
        <taxon>Brassicaceae</taxon>
        <taxon>Camelineae</taxon>
        <taxon>Arabidopsis</taxon>
    </lineage>
</organism>
<dbReference type="Gene3D" id="3.80.10.10">
    <property type="entry name" value="Ribonuclease Inhibitor"/>
    <property type="match status" value="2"/>
</dbReference>
<dbReference type="PANTHER" id="PTHR35758:SF2">
    <property type="entry name" value="TRANSMEMBRANE PROTEIN"/>
    <property type="match status" value="1"/>
</dbReference>
<feature type="transmembrane region" description="Helical" evidence="1">
    <location>
        <begin position="603"/>
        <end position="625"/>
    </location>
</feature>
<dbReference type="PANTHER" id="PTHR35758">
    <property type="entry name" value="TRANSMEMBRANE PROTEIN"/>
    <property type="match status" value="1"/>
</dbReference>
<proteinExistence type="predicted"/>
<keyword evidence="1" id="KW-1133">Transmembrane helix</keyword>
<dbReference type="InterPro" id="IPR006553">
    <property type="entry name" value="Leu-rich_rpt_Cys-con_subtyp"/>
</dbReference>
<reference evidence="3" key="1">
    <citation type="submission" date="2021-01" db="EMBL/GenBank/DDBJ databases">
        <authorList>
            <person name="Bezrukov I."/>
        </authorList>
    </citation>
    <scope>NUCLEOTIDE SEQUENCE</scope>
</reference>
<name>A0A8S2AUY0_ARAAE</name>
<sequence length="665" mass="75628">MNNSSDIPNDSRGNRRIISDEEAIEALFMVANEVDNRDLSLGFQNHDVEMEERKSTDSDDYEAYLANWQRQWAEEQAARQRRRHYEVSRNYNVARNFALQLHSEQNLKIVDKTEEEEVVIRDEEKSEFQRAKESIKKRREDLSTTSDMMIDPMTVLRKAPTLVELSARVLAQNIVAIKSLKLVPDHLRKKLSYLVSGFGKVDTRLMELLIEDSPSEICAKNCVELKEDDLLKIFCDCDRVSLKVLILDLCGRAMTDYTINEFFKRAPNGFPSLTTLSLQGAFCLTDNALLLISNSSPLLQFINLTECSLLTYRALKILADKFGSSLRGLSIGGCQGIKWYKGFSSSLYKFEKLNYLSVAGLDSVNDGVFRTFFLFRSSNLTDLSLANCNEVTDDCIWHIGRYCKKLEALDITDLDKLTDKALEFIAEGCKYLRSLKLTSNRFSDEGIAAFLEVSGGSLNELCLNKVRHVGPHTAFSLAEVCKRLQFLDLSWCRRLTQEDLRRILSCCSSLRSLKLFGWTQVDDTFLEELSRSHVHITGLKMTSLYAHLDNFYPSVAGSSRPMMGRFTTSWKLLAISLSVLAVLSPLYIDRLSEEDLEEEEELFGFMFSLSLLLLLLILAIALSLYCDPSLTRFDPYWIHRLCGSFGGLLVILILLVFVLICKASD</sequence>
<dbReference type="SMART" id="SM00367">
    <property type="entry name" value="LRR_CC"/>
    <property type="match status" value="8"/>
</dbReference>
<gene>
    <name evidence="3" type="ORF">AARE701A_LOCUS15810</name>
</gene>
<dbReference type="Pfam" id="PF25372">
    <property type="entry name" value="DUF7885"/>
    <property type="match status" value="1"/>
</dbReference>
<dbReference type="InterPro" id="IPR032675">
    <property type="entry name" value="LRR_dom_sf"/>
</dbReference>
<feature type="transmembrane region" description="Helical" evidence="1">
    <location>
        <begin position="570"/>
        <end position="588"/>
    </location>
</feature>
<dbReference type="FunFam" id="3.80.10.10:FF:001448">
    <property type="entry name" value="F-box/LRR protein"/>
    <property type="match status" value="1"/>
</dbReference>
<feature type="transmembrane region" description="Helical" evidence="1">
    <location>
        <begin position="637"/>
        <end position="660"/>
    </location>
</feature>
<feature type="domain" description="F-box/LRR-repeat protein 15-like leucin rich repeat" evidence="2">
    <location>
        <begin position="273"/>
        <end position="438"/>
    </location>
</feature>
<accession>A0A8S2AUY0</accession>
<dbReference type="Proteomes" id="UP000682877">
    <property type="component" value="Chromosome 6"/>
</dbReference>
<dbReference type="InterPro" id="IPR057207">
    <property type="entry name" value="FBXL15_LRR"/>
</dbReference>
<dbReference type="EMBL" id="LR999456">
    <property type="protein sequence ID" value="CAE6113774.1"/>
    <property type="molecule type" value="Genomic_DNA"/>
</dbReference>
<evidence type="ECO:0000259" key="2">
    <source>
        <dbReference type="Pfam" id="PF25372"/>
    </source>
</evidence>
<dbReference type="AlphaFoldDB" id="A0A8S2AUY0"/>
<evidence type="ECO:0000313" key="3">
    <source>
        <dbReference type="EMBL" id="CAE6113774.1"/>
    </source>
</evidence>
<evidence type="ECO:0000256" key="1">
    <source>
        <dbReference type="SAM" id="Phobius"/>
    </source>
</evidence>
<protein>
    <recommendedName>
        <fullName evidence="2">F-box/LRR-repeat protein 15-like leucin rich repeat domain-containing protein</fullName>
    </recommendedName>
</protein>
<evidence type="ECO:0000313" key="4">
    <source>
        <dbReference type="Proteomes" id="UP000682877"/>
    </source>
</evidence>
<keyword evidence="1" id="KW-0472">Membrane</keyword>
<dbReference type="FunFam" id="3.80.10.10:FF:000777">
    <property type="entry name" value="RNI-like superfamily protein"/>
    <property type="match status" value="1"/>
</dbReference>